<dbReference type="AlphaFoldDB" id="A0AAD4Y9H0"/>
<protein>
    <submittedName>
        <fullName evidence="1">Uncharacterized protein</fullName>
    </submittedName>
</protein>
<sequence>MCHSLEGKSRLSPLLTCQKVRRARNVGFSGIMSDRTRPRIPANPQARCQMFFTDVDVEVITKPIPRMELKMAVVQTRQTGDHTDEKIKVVHGDLDKAQYFIQNLSETESICQLTMDLSQFSLLNGNKLLYYVGVARSQPTFRD</sequence>
<reference evidence="1" key="1">
    <citation type="submission" date="2022-03" db="EMBL/GenBank/DDBJ databases">
        <title>Genomic analyses of argali, domestic sheep and their hybrids provide insights into chromosomal evolution, heterosis and genetic basis of agronomic traits.</title>
        <authorList>
            <person name="Li M."/>
        </authorList>
    </citation>
    <scope>NUCLEOTIDE SEQUENCE</scope>
    <source>
        <strain evidence="1">CAU-MHL-2022a</strain>
        <tissue evidence="1">Skin</tissue>
    </source>
</reference>
<name>A0AAD4Y9H0_OVIAM</name>
<gene>
    <name evidence="1" type="ORF">MG293_010033</name>
</gene>
<proteinExistence type="predicted"/>
<dbReference type="EMBL" id="JAKZEL010000010">
    <property type="protein sequence ID" value="KAI4539638.1"/>
    <property type="molecule type" value="Genomic_DNA"/>
</dbReference>
<comment type="caution">
    <text evidence="1">The sequence shown here is derived from an EMBL/GenBank/DDBJ whole genome shotgun (WGS) entry which is preliminary data.</text>
</comment>
<dbReference type="Proteomes" id="UP001214576">
    <property type="component" value="Unassembled WGS sequence"/>
</dbReference>
<accession>A0AAD4Y9H0</accession>
<evidence type="ECO:0000313" key="2">
    <source>
        <dbReference type="Proteomes" id="UP001214576"/>
    </source>
</evidence>
<evidence type="ECO:0000313" key="1">
    <source>
        <dbReference type="EMBL" id="KAI4539638.1"/>
    </source>
</evidence>
<keyword evidence="2" id="KW-1185">Reference proteome</keyword>
<organism evidence="1 2">
    <name type="scientific">Ovis ammon polii</name>
    <dbReference type="NCBI Taxonomy" id="230172"/>
    <lineage>
        <taxon>Eukaryota</taxon>
        <taxon>Metazoa</taxon>
        <taxon>Chordata</taxon>
        <taxon>Craniata</taxon>
        <taxon>Vertebrata</taxon>
        <taxon>Euteleostomi</taxon>
        <taxon>Mammalia</taxon>
        <taxon>Eutheria</taxon>
        <taxon>Laurasiatheria</taxon>
        <taxon>Artiodactyla</taxon>
        <taxon>Ruminantia</taxon>
        <taxon>Pecora</taxon>
        <taxon>Bovidae</taxon>
        <taxon>Caprinae</taxon>
        <taxon>Ovis</taxon>
    </lineage>
</organism>